<dbReference type="InterPro" id="IPR029071">
    <property type="entry name" value="Ubiquitin-like_domsf"/>
</dbReference>
<organism evidence="2 3">
    <name type="scientific">Thelephora terrestris</name>
    <dbReference type="NCBI Taxonomy" id="56493"/>
    <lineage>
        <taxon>Eukaryota</taxon>
        <taxon>Fungi</taxon>
        <taxon>Dikarya</taxon>
        <taxon>Basidiomycota</taxon>
        <taxon>Agaricomycotina</taxon>
        <taxon>Agaricomycetes</taxon>
        <taxon>Thelephorales</taxon>
        <taxon>Thelephoraceae</taxon>
        <taxon>Thelephora</taxon>
    </lineage>
</organism>
<dbReference type="Proteomes" id="UP000736335">
    <property type="component" value="Unassembled WGS sequence"/>
</dbReference>
<gene>
    <name evidence="2" type="ORF">BJ322DRAFT_630180</name>
</gene>
<evidence type="ECO:0000313" key="3">
    <source>
        <dbReference type="Proteomes" id="UP000736335"/>
    </source>
</evidence>
<dbReference type="InterPro" id="IPR022617">
    <property type="entry name" value="Rad60/SUMO-like_dom"/>
</dbReference>
<dbReference type="SUPFAM" id="SSF54236">
    <property type="entry name" value="Ubiquitin-like"/>
    <property type="match status" value="1"/>
</dbReference>
<proteinExistence type="predicted"/>
<dbReference type="PROSITE" id="PS50053">
    <property type="entry name" value="UBIQUITIN_2"/>
    <property type="match status" value="1"/>
</dbReference>
<dbReference type="OrthoDB" id="442921at2759"/>
<protein>
    <recommendedName>
        <fullName evidence="1">Ubiquitin-like domain-containing protein</fullName>
    </recommendedName>
</protein>
<evidence type="ECO:0000313" key="2">
    <source>
        <dbReference type="EMBL" id="KAF9788395.1"/>
    </source>
</evidence>
<dbReference type="SMART" id="SM00213">
    <property type="entry name" value="UBQ"/>
    <property type="match status" value="1"/>
</dbReference>
<evidence type="ECO:0000259" key="1">
    <source>
        <dbReference type="PROSITE" id="PS50053"/>
    </source>
</evidence>
<dbReference type="EMBL" id="WIUZ02000004">
    <property type="protein sequence ID" value="KAF9788395.1"/>
    <property type="molecule type" value="Genomic_DNA"/>
</dbReference>
<dbReference type="InterPro" id="IPR000626">
    <property type="entry name" value="Ubiquitin-like_dom"/>
</dbReference>
<accession>A0A9P6HJP3</accession>
<sequence length="94" mass="10525">MAEEGEDVKPKIDLTINYDAQGQSQHTSCTVKVKSTTPLKKVFEAAEKRFGRDPGTFRFIYEGVRLQPQDTPASHEMESGDIIEAHLEQLGGCW</sequence>
<dbReference type="AlphaFoldDB" id="A0A9P6HJP3"/>
<reference evidence="2" key="1">
    <citation type="journal article" date="2020" name="Nat. Commun.">
        <title>Large-scale genome sequencing of mycorrhizal fungi provides insights into the early evolution of symbiotic traits.</title>
        <authorList>
            <person name="Miyauchi S."/>
            <person name="Kiss E."/>
            <person name="Kuo A."/>
            <person name="Drula E."/>
            <person name="Kohler A."/>
            <person name="Sanchez-Garcia M."/>
            <person name="Morin E."/>
            <person name="Andreopoulos B."/>
            <person name="Barry K.W."/>
            <person name="Bonito G."/>
            <person name="Buee M."/>
            <person name="Carver A."/>
            <person name="Chen C."/>
            <person name="Cichocki N."/>
            <person name="Clum A."/>
            <person name="Culley D."/>
            <person name="Crous P.W."/>
            <person name="Fauchery L."/>
            <person name="Girlanda M."/>
            <person name="Hayes R.D."/>
            <person name="Keri Z."/>
            <person name="LaButti K."/>
            <person name="Lipzen A."/>
            <person name="Lombard V."/>
            <person name="Magnuson J."/>
            <person name="Maillard F."/>
            <person name="Murat C."/>
            <person name="Nolan M."/>
            <person name="Ohm R.A."/>
            <person name="Pangilinan J."/>
            <person name="Pereira M.F."/>
            <person name="Perotto S."/>
            <person name="Peter M."/>
            <person name="Pfister S."/>
            <person name="Riley R."/>
            <person name="Sitrit Y."/>
            <person name="Stielow J.B."/>
            <person name="Szollosi G."/>
            <person name="Zifcakova L."/>
            <person name="Stursova M."/>
            <person name="Spatafora J.W."/>
            <person name="Tedersoo L."/>
            <person name="Vaario L.M."/>
            <person name="Yamada A."/>
            <person name="Yan M."/>
            <person name="Wang P."/>
            <person name="Xu J."/>
            <person name="Bruns T."/>
            <person name="Baldrian P."/>
            <person name="Vilgalys R."/>
            <person name="Dunand C."/>
            <person name="Henrissat B."/>
            <person name="Grigoriev I.V."/>
            <person name="Hibbett D."/>
            <person name="Nagy L.G."/>
            <person name="Martin F.M."/>
        </authorList>
    </citation>
    <scope>NUCLEOTIDE SEQUENCE</scope>
    <source>
        <strain evidence="2">UH-Tt-Lm1</strain>
    </source>
</reference>
<dbReference type="Pfam" id="PF11976">
    <property type="entry name" value="Rad60-SLD"/>
    <property type="match status" value="1"/>
</dbReference>
<comment type="caution">
    <text evidence="2">The sequence shown here is derived from an EMBL/GenBank/DDBJ whole genome shotgun (WGS) entry which is preliminary data.</text>
</comment>
<dbReference type="PANTHER" id="PTHR10562">
    <property type="entry name" value="SMALL UBIQUITIN-RELATED MODIFIER"/>
    <property type="match status" value="1"/>
</dbReference>
<reference evidence="2" key="2">
    <citation type="submission" date="2020-11" db="EMBL/GenBank/DDBJ databases">
        <authorList>
            <consortium name="DOE Joint Genome Institute"/>
            <person name="Kuo A."/>
            <person name="Miyauchi S."/>
            <person name="Kiss E."/>
            <person name="Drula E."/>
            <person name="Kohler A."/>
            <person name="Sanchez-Garcia M."/>
            <person name="Andreopoulos B."/>
            <person name="Barry K.W."/>
            <person name="Bonito G."/>
            <person name="Buee M."/>
            <person name="Carver A."/>
            <person name="Chen C."/>
            <person name="Cichocki N."/>
            <person name="Clum A."/>
            <person name="Culley D."/>
            <person name="Crous P.W."/>
            <person name="Fauchery L."/>
            <person name="Girlanda M."/>
            <person name="Hayes R."/>
            <person name="Keri Z."/>
            <person name="Labutti K."/>
            <person name="Lipzen A."/>
            <person name="Lombard V."/>
            <person name="Magnuson J."/>
            <person name="Maillard F."/>
            <person name="Morin E."/>
            <person name="Murat C."/>
            <person name="Nolan M."/>
            <person name="Ohm R."/>
            <person name="Pangilinan J."/>
            <person name="Pereira M."/>
            <person name="Perotto S."/>
            <person name="Peter M."/>
            <person name="Riley R."/>
            <person name="Sitrit Y."/>
            <person name="Stielow B."/>
            <person name="Szollosi G."/>
            <person name="Zifcakova L."/>
            <person name="Stursova M."/>
            <person name="Spatafora J.W."/>
            <person name="Tedersoo L."/>
            <person name="Vaario L.-M."/>
            <person name="Yamada A."/>
            <person name="Yan M."/>
            <person name="Wang P."/>
            <person name="Xu J."/>
            <person name="Bruns T."/>
            <person name="Baldrian P."/>
            <person name="Vilgalys R."/>
            <person name="Henrissat B."/>
            <person name="Grigoriev I.V."/>
            <person name="Hibbett D."/>
            <person name="Nagy L.G."/>
            <person name="Martin F.M."/>
        </authorList>
    </citation>
    <scope>NUCLEOTIDE SEQUENCE</scope>
    <source>
        <strain evidence="2">UH-Tt-Lm1</strain>
    </source>
</reference>
<keyword evidence="3" id="KW-1185">Reference proteome</keyword>
<name>A0A9P6HJP3_9AGAM</name>
<dbReference type="Gene3D" id="3.10.20.90">
    <property type="entry name" value="Phosphatidylinositol 3-kinase Catalytic Subunit, Chain A, domain 1"/>
    <property type="match status" value="1"/>
</dbReference>
<dbReference type="CDD" id="cd01763">
    <property type="entry name" value="Ubl_SUMO_like"/>
    <property type="match status" value="1"/>
</dbReference>
<feature type="domain" description="Ubiquitin-like" evidence="1">
    <location>
        <begin position="12"/>
        <end position="92"/>
    </location>
</feature>